<feature type="transmembrane region" description="Helical" evidence="1">
    <location>
        <begin position="20"/>
        <end position="39"/>
    </location>
</feature>
<reference evidence="2 3" key="1">
    <citation type="submission" date="2018-11" db="EMBL/GenBank/DDBJ databases">
        <title>Trebonia kvetii gen.nov., sp.nov., a novel acidophilic actinobacterium, and proposal of the new actinobacterial family Treboniaceae fam. nov.</title>
        <authorList>
            <person name="Rapoport D."/>
            <person name="Sagova-Mareckova M."/>
            <person name="Sedlacek I."/>
            <person name="Provaznik J."/>
            <person name="Kralova S."/>
            <person name="Pavlinic D."/>
            <person name="Benes V."/>
            <person name="Kopecky J."/>
        </authorList>
    </citation>
    <scope>NUCLEOTIDE SEQUENCE [LARGE SCALE GENOMIC DNA]</scope>
    <source>
        <strain evidence="2 3">15Tr583</strain>
    </source>
</reference>
<feature type="transmembrane region" description="Helical" evidence="1">
    <location>
        <begin position="264"/>
        <end position="282"/>
    </location>
</feature>
<feature type="transmembrane region" description="Helical" evidence="1">
    <location>
        <begin position="364"/>
        <end position="391"/>
    </location>
</feature>
<proteinExistence type="predicted"/>
<dbReference type="RefSeq" id="WP_145853112.1">
    <property type="nucleotide sequence ID" value="NZ_RPFW01000002.1"/>
</dbReference>
<feature type="transmembrane region" description="Helical" evidence="1">
    <location>
        <begin position="189"/>
        <end position="206"/>
    </location>
</feature>
<feature type="transmembrane region" description="Helical" evidence="1">
    <location>
        <begin position="122"/>
        <end position="139"/>
    </location>
</feature>
<sequence length="419" mass="44716">MAADAVASGLRDRRVWRKHLPSLALWALWLVSRTVLYLIGTVPRLAGDVGLYQHWYVCCLSRHAFPSADPMWQYPPGAGFVLWLPGRLPGSYLNDFALLAIGCDLAVTIVLVAASRRSGSRAGAWYWVCGVPVLGPLAIDRLDMIPVMLSVTALCAAGRGGIRGGVLAAATAVKAWPVMLLAGTAPGQWRRILPALAAGLTAIAFLRGPTMSFLAHQDARGTEIESAVAVPFMIWRLVGWHGSIVYKYGAWQLSGEYSGLARDASRVSLLLIAASVTVWCLLTARGRIQWRPVFAADAPLAVTLLVLVASPVLSPQYMLWAVGLAAVCLAARQTTQRPAALAILTAALLTVVVFPTGWQSLLGGSALVTGILAARDALLAVAAAASCWRLLSAARSRGENRVQVHEVSRRSGPRVRRPG</sequence>
<keyword evidence="3" id="KW-1185">Reference proteome</keyword>
<keyword evidence="1" id="KW-0472">Membrane</keyword>
<feature type="transmembrane region" description="Helical" evidence="1">
    <location>
        <begin position="339"/>
        <end position="358"/>
    </location>
</feature>
<accession>A0A6P2C1Y2</accession>
<evidence type="ECO:0000256" key="1">
    <source>
        <dbReference type="SAM" id="Phobius"/>
    </source>
</evidence>
<evidence type="ECO:0008006" key="4">
    <source>
        <dbReference type="Google" id="ProtNLM"/>
    </source>
</evidence>
<organism evidence="2 3">
    <name type="scientific">Trebonia kvetii</name>
    <dbReference type="NCBI Taxonomy" id="2480626"/>
    <lineage>
        <taxon>Bacteria</taxon>
        <taxon>Bacillati</taxon>
        <taxon>Actinomycetota</taxon>
        <taxon>Actinomycetes</taxon>
        <taxon>Streptosporangiales</taxon>
        <taxon>Treboniaceae</taxon>
        <taxon>Trebonia</taxon>
    </lineage>
</organism>
<gene>
    <name evidence="2" type="ORF">EAS64_12710</name>
</gene>
<dbReference type="EMBL" id="RPFW01000002">
    <property type="protein sequence ID" value="TVZ05409.1"/>
    <property type="molecule type" value="Genomic_DNA"/>
</dbReference>
<comment type="caution">
    <text evidence="2">The sequence shown here is derived from an EMBL/GenBank/DDBJ whole genome shotgun (WGS) entry which is preliminary data.</text>
</comment>
<evidence type="ECO:0000313" key="2">
    <source>
        <dbReference type="EMBL" id="TVZ05409.1"/>
    </source>
</evidence>
<dbReference type="OrthoDB" id="4099703at2"/>
<evidence type="ECO:0000313" key="3">
    <source>
        <dbReference type="Proteomes" id="UP000460272"/>
    </source>
</evidence>
<protein>
    <recommendedName>
        <fullName evidence="4">DUF2029 domain-containing protein</fullName>
    </recommendedName>
</protein>
<dbReference type="AlphaFoldDB" id="A0A6P2C1Y2"/>
<name>A0A6P2C1Y2_9ACTN</name>
<keyword evidence="1" id="KW-1133">Transmembrane helix</keyword>
<keyword evidence="1" id="KW-0812">Transmembrane</keyword>
<dbReference type="Proteomes" id="UP000460272">
    <property type="component" value="Unassembled WGS sequence"/>
</dbReference>
<feature type="transmembrane region" description="Helical" evidence="1">
    <location>
        <begin position="96"/>
        <end position="115"/>
    </location>
</feature>